<evidence type="ECO:0000313" key="2">
    <source>
        <dbReference type="EMBL" id="CAF5122120.1"/>
    </source>
</evidence>
<name>A0A8S3FH89_9BILA</name>
<evidence type="ECO:0000256" key="1">
    <source>
        <dbReference type="SAM" id="MobiDB-lite"/>
    </source>
</evidence>
<organism evidence="2 3">
    <name type="scientific">Rotaria magnacalcarata</name>
    <dbReference type="NCBI Taxonomy" id="392030"/>
    <lineage>
        <taxon>Eukaryota</taxon>
        <taxon>Metazoa</taxon>
        <taxon>Spiralia</taxon>
        <taxon>Gnathifera</taxon>
        <taxon>Rotifera</taxon>
        <taxon>Eurotatoria</taxon>
        <taxon>Bdelloidea</taxon>
        <taxon>Philodinida</taxon>
        <taxon>Philodinidae</taxon>
        <taxon>Rotaria</taxon>
    </lineage>
</organism>
<accession>A0A8S3FH89</accession>
<reference evidence="2" key="1">
    <citation type="submission" date="2021-02" db="EMBL/GenBank/DDBJ databases">
        <authorList>
            <person name="Nowell W R."/>
        </authorList>
    </citation>
    <scope>NUCLEOTIDE SEQUENCE</scope>
</reference>
<dbReference type="Proteomes" id="UP000681720">
    <property type="component" value="Unassembled WGS sequence"/>
</dbReference>
<comment type="caution">
    <text evidence="2">The sequence shown here is derived from an EMBL/GenBank/DDBJ whole genome shotgun (WGS) entry which is preliminary data.</text>
</comment>
<feature type="region of interest" description="Disordered" evidence="1">
    <location>
        <begin position="1"/>
        <end position="22"/>
    </location>
</feature>
<protein>
    <submittedName>
        <fullName evidence="2">Uncharacterized protein</fullName>
    </submittedName>
</protein>
<feature type="non-terminal residue" evidence="2">
    <location>
        <position position="22"/>
    </location>
</feature>
<sequence>MIGSMGPNADRTTFRQQPPPMK</sequence>
<dbReference type="AlphaFoldDB" id="A0A8S3FH89"/>
<evidence type="ECO:0000313" key="3">
    <source>
        <dbReference type="Proteomes" id="UP000681720"/>
    </source>
</evidence>
<dbReference type="EMBL" id="CAJOBJ010265393">
    <property type="protein sequence ID" value="CAF5122120.1"/>
    <property type="molecule type" value="Genomic_DNA"/>
</dbReference>
<gene>
    <name evidence="2" type="ORF">GIL414_LOCUS63594</name>
</gene>
<proteinExistence type="predicted"/>